<dbReference type="GO" id="GO:0008270">
    <property type="term" value="F:zinc ion binding"/>
    <property type="evidence" value="ECO:0007669"/>
    <property type="project" value="UniProtKB-KW"/>
</dbReference>
<evidence type="ECO:0000256" key="2">
    <source>
        <dbReference type="ARBA" id="ARBA00022771"/>
    </source>
</evidence>
<protein>
    <recommendedName>
        <fullName evidence="6">MYND-type domain-containing protein</fullName>
    </recommendedName>
</protein>
<dbReference type="SUPFAM" id="SSF48452">
    <property type="entry name" value="TPR-like"/>
    <property type="match status" value="1"/>
</dbReference>
<feature type="compositionally biased region" description="Basic and acidic residues" evidence="5">
    <location>
        <begin position="198"/>
        <end position="209"/>
    </location>
</feature>
<dbReference type="Pfam" id="PF01753">
    <property type="entry name" value="zf-MYND"/>
    <property type="match status" value="1"/>
</dbReference>
<evidence type="ECO:0000256" key="3">
    <source>
        <dbReference type="ARBA" id="ARBA00022833"/>
    </source>
</evidence>
<dbReference type="Proteomes" id="UP000053424">
    <property type="component" value="Unassembled WGS sequence"/>
</dbReference>
<keyword evidence="1" id="KW-0479">Metal-binding</keyword>
<evidence type="ECO:0000256" key="4">
    <source>
        <dbReference type="PROSITE-ProRule" id="PRU00134"/>
    </source>
</evidence>
<evidence type="ECO:0000259" key="6">
    <source>
        <dbReference type="PROSITE" id="PS50865"/>
    </source>
</evidence>
<organism evidence="7 8">
    <name type="scientific">Hebeloma cylindrosporum</name>
    <dbReference type="NCBI Taxonomy" id="76867"/>
    <lineage>
        <taxon>Eukaryota</taxon>
        <taxon>Fungi</taxon>
        <taxon>Dikarya</taxon>
        <taxon>Basidiomycota</taxon>
        <taxon>Agaricomycotina</taxon>
        <taxon>Agaricomycetes</taxon>
        <taxon>Agaricomycetidae</taxon>
        <taxon>Agaricales</taxon>
        <taxon>Agaricineae</taxon>
        <taxon>Hymenogastraceae</taxon>
        <taxon>Hebeloma</taxon>
    </lineage>
</organism>
<evidence type="ECO:0000313" key="8">
    <source>
        <dbReference type="Proteomes" id="UP000053424"/>
    </source>
</evidence>
<feature type="domain" description="MYND-type" evidence="6">
    <location>
        <begin position="313"/>
        <end position="354"/>
    </location>
</feature>
<dbReference type="SUPFAM" id="SSF144232">
    <property type="entry name" value="HIT/MYND zinc finger-like"/>
    <property type="match status" value="1"/>
</dbReference>
<dbReference type="HOGENOM" id="CLU_690917_0_0_1"/>
<feature type="region of interest" description="Disordered" evidence="5">
    <location>
        <begin position="189"/>
        <end position="209"/>
    </location>
</feature>
<reference evidence="7 8" key="1">
    <citation type="submission" date="2014-04" db="EMBL/GenBank/DDBJ databases">
        <authorList>
            <consortium name="DOE Joint Genome Institute"/>
            <person name="Kuo A."/>
            <person name="Gay G."/>
            <person name="Dore J."/>
            <person name="Kohler A."/>
            <person name="Nagy L.G."/>
            <person name="Floudas D."/>
            <person name="Copeland A."/>
            <person name="Barry K.W."/>
            <person name="Cichocki N."/>
            <person name="Veneault-Fourrey C."/>
            <person name="LaButti K."/>
            <person name="Lindquist E.A."/>
            <person name="Lipzen A."/>
            <person name="Lundell T."/>
            <person name="Morin E."/>
            <person name="Murat C."/>
            <person name="Sun H."/>
            <person name="Tunlid A."/>
            <person name="Henrissat B."/>
            <person name="Grigoriev I.V."/>
            <person name="Hibbett D.S."/>
            <person name="Martin F."/>
            <person name="Nordberg H.P."/>
            <person name="Cantor M.N."/>
            <person name="Hua S.X."/>
        </authorList>
    </citation>
    <scope>NUCLEOTIDE SEQUENCE [LARGE SCALE GENOMIC DNA]</scope>
    <source>
        <strain evidence="8">h7</strain>
    </source>
</reference>
<sequence>MNRRNGMEGSYGIGGGIVSEESRKNLEKGEELCRKKKPNEAFPYLMKAIELDRNNLDAYIEISFLLDWEGAVETLEAAELRGRQILKQELGINCFIDDGGCVGKFWMMLQTRPYMRVLRAQVRVYIETRKFDRCAKTLIEMLRLCPGDNLGQRFSLGSVLIHCGRYADALSFSQQWLDNKGDVGDGCPPRGGTVFKAPRRDPGKPRSESELRWESSQILYTAALASFKLFGDCHTSQAYLKMSAISNPHILVKILARVQKPATLNSGARAANGPEDAQDYLWLTQDLWMKDDVWNWANNNVDAKNTVLKVCSRESCGAKEKEVAEYKRCSACHLVSYCGPACQKQDWPKHKPACLDHKMQKATMRAFQHGKPSPKGSPFPFFSTDIIQLPPP</sequence>
<evidence type="ECO:0000256" key="1">
    <source>
        <dbReference type="ARBA" id="ARBA00022723"/>
    </source>
</evidence>
<dbReference type="Gene3D" id="6.10.140.2220">
    <property type="match status" value="1"/>
</dbReference>
<dbReference type="InterPro" id="IPR044508">
    <property type="entry name" value="At5g50450/At1g67340-like"/>
</dbReference>
<name>A0A0C2YM49_HEBCY</name>
<reference evidence="8" key="2">
    <citation type="submission" date="2015-01" db="EMBL/GenBank/DDBJ databases">
        <title>Evolutionary Origins and Diversification of the Mycorrhizal Mutualists.</title>
        <authorList>
            <consortium name="DOE Joint Genome Institute"/>
            <consortium name="Mycorrhizal Genomics Consortium"/>
            <person name="Kohler A."/>
            <person name="Kuo A."/>
            <person name="Nagy L.G."/>
            <person name="Floudas D."/>
            <person name="Copeland A."/>
            <person name="Barry K.W."/>
            <person name="Cichocki N."/>
            <person name="Veneault-Fourrey C."/>
            <person name="LaButti K."/>
            <person name="Lindquist E.A."/>
            <person name="Lipzen A."/>
            <person name="Lundell T."/>
            <person name="Morin E."/>
            <person name="Murat C."/>
            <person name="Riley R."/>
            <person name="Ohm R."/>
            <person name="Sun H."/>
            <person name="Tunlid A."/>
            <person name="Henrissat B."/>
            <person name="Grigoriev I.V."/>
            <person name="Hibbett D.S."/>
            <person name="Martin F."/>
        </authorList>
    </citation>
    <scope>NUCLEOTIDE SEQUENCE [LARGE SCALE GENOMIC DNA]</scope>
    <source>
        <strain evidence="8">h7</strain>
    </source>
</reference>
<evidence type="ECO:0000313" key="7">
    <source>
        <dbReference type="EMBL" id="KIM42077.1"/>
    </source>
</evidence>
<accession>A0A0C2YM49</accession>
<gene>
    <name evidence="7" type="ORF">M413DRAFT_143938</name>
</gene>
<proteinExistence type="predicted"/>
<dbReference type="InterPro" id="IPR011990">
    <property type="entry name" value="TPR-like_helical_dom_sf"/>
</dbReference>
<keyword evidence="3" id="KW-0862">Zinc</keyword>
<dbReference type="PANTHER" id="PTHR46758">
    <property type="entry name" value="MYND DOMAIN-CONTAINING"/>
    <property type="match status" value="1"/>
</dbReference>
<keyword evidence="2 4" id="KW-0863">Zinc-finger</keyword>
<dbReference type="PANTHER" id="PTHR46758:SF2">
    <property type="entry name" value="OJ1485_B09.11 PROTEIN"/>
    <property type="match status" value="1"/>
</dbReference>
<dbReference type="EMBL" id="KN831779">
    <property type="protein sequence ID" value="KIM42077.1"/>
    <property type="molecule type" value="Genomic_DNA"/>
</dbReference>
<dbReference type="PROSITE" id="PS50865">
    <property type="entry name" value="ZF_MYND_2"/>
    <property type="match status" value="1"/>
</dbReference>
<dbReference type="OrthoDB" id="432970at2759"/>
<evidence type="ECO:0000256" key="5">
    <source>
        <dbReference type="SAM" id="MobiDB-lite"/>
    </source>
</evidence>
<dbReference type="STRING" id="686832.A0A0C2YM49"/>
<keyword evidence="8" id="KW-1185">Reference proteome</keyword>
<dbReference type="Gene3D" id="1.25.40.10">
    <property type="entry name" value="Tetratricopeptide repeat domain"/>
    <property type="match status" value="1"/>
</dbReference>
<dbReference type="AlphaFoldDB" id="A0A0C2YM49"/>
<dbReference type="InterPro" id="IPR002893">
    <property type="entry name" value="Znf_MYND"/>
</dbReference>